<comment type="caution">
    <text evidence="5">The sequence shown here is derived from an EMBL/GenBank/DDBJ whole genome shotgun (WGS) entry which is preliminary data.</text>
</comment>
<dbReference type="InterPro" id="IPR007848">
    <property type="entry name" value="Small_mtfrase_dom"/>
</dbReference>
<accession>A0A5C8Z7E9</accession>
<dbReference type="InterPro" id="IPR017127">
    <property type="entry name" value="Ribosome_uL3_MTase"/>
</dbReference>
<dbReference type="PANTHER" id="PTHR47806">
    <property type="entry name" value="50S RIBOSOMAL PROTEIN L3 GLUTAMINE METHYLTRANSFERASE"/>
    <property type="match status" value="1"/>
</dbReference>
<evidence type="ECO:0000313" key="5">
    <source>
        <dbReference type="EMBL" id="TXR53223.1"/>
    </source>
</evidence>
<dbReference type="GO" id="GO:0005840">
    <property type="term" value="C:ribosome"/>
    <property type="evidence" value="ECO:0007669"/>
    <property type="project" value="UniProtKB-KW"/>
</dbReference>
<dbReference type="Proteomes" id="UP000321764">
    <property type="component" value="Unassembled WGS sequence"/>
</dbReference>
<dbReference type="EC" id="2.1.1.298" evidence="5"/>
<dbReference type="GO" id="GO:0005829">
    <property type="term" value="C:cytosol"/>
    <property type="evidence" value="ECO:0007669"/>
    <property type="project" value="TreeGrafter"/>
</dbReference>
<dbReference type="GO" id="GO:0036009">
    <property type="term" value="F:protein-glutamine N-methyltransferase activity"/>
    <property type="evidence" value="ECO:0007669"/>
    <property type="project" value="InterPro"/>
</dbReference>
<reference evidence="5 6" key="1">
    <citation type="submission" date="2019-07" db="EMBL/GenBank/DDBJ databases">
        <title>Reinekea sp. strain SSH23 genome sequencing and assembly.</title>
        <authorList>
            <person name="Kim I."/>
        </authorList>
    </citation>
    <scope>NUCLEOTIDE SEQUENCE [LARGE SCALE GENOMIC DNA]</scope>
    <source>
        <strain evidence="5 6">SSH23</strain>
    </source>
</reference>
<keyword evidence="2 5" id="KW-0808">Transferase</keyword>
<name>A0A5C8Z7E9_9GAMM</name>
<dbReference type="EMBL" id="VKAD01000001">
    <property type="protein sequence ID" value="TXR53223.1"/>
    <property type="molecule type" value="Genomic_DNA"/>
</dbReference>
<gene>
    <name evidence="5" type="primary">prmB</name>
    <name evidence="5" type="ORF">FME95_01225</name>
</gene>
<dbReference type="GO" id="GO:0032259">
    <property type="term" value="P:methylation"/>
    <property type="evidence" value="ECO:0007669"/>
    <property type="project" value="UniProtKB-KW"/>
</dbReference>
<keyword evidence="1 5" id="KW-0489">Methyltransferase</keyword>
<dbReference type="OrthoDB" id="9800643at2"/>
<dbReference type="AlphaFoldDB" id="A0A5C8Z7E9"/>
<evidence type="ECO:0000259" key="4">
    <source>
        <dbReference type="Pfam" id="PF05175"/>
    </source>
</evidence>
<dbReference type="InterPro" id="IPR002052">
    <property type="entry name" value="DNA_methylase_N6_adenine_CS"/>
</dbReference>
<sequence>MSVHNLTVFPEFKDLAELKSILDWTRFSASQMERHDCFYGHGFQSPWHESQFLVLRTLSLDWDVPDVALSSSLLLNEQETLYSLIRKRCLDKIPTAYLLEEAWFCAEPFRVTPDVLIPRSPIGELIQQGFAPWLVEPPSQLLDMCTGSGCIGIAMARAFPEAQVDVSDISESALNIAIENISDKDLGFQVDAYLSDLFESIPEKKYDLIVTNPPYVDTEDLSDMPAEFTHEPMLGLAAGEDGLDLVIDILAQAPDYLTSQGWLIGEVGNSALALMNRFPEVEFQWPEFEFGGQGVFVVSAEELLKHHDQFVAAQR</sequence>
<dbReference type="SUPFAM" id="SSF53335">
    <property type="entry name" value="S-adenosyl-L-methionine-dependent methyltransferases"/>
    <property type="match status" value="1"/>
</dbReference>
<dbReference type="Pfam" id="PF05175">
    <property type="entry name" value="MTS"/>
    <property type="match status" value="1"/>
</dbReference>
<dbReference type="GO" id="GO:0003676">
    <property type="term" value="F:nucleic acid binding"/>
    <property type="evidence" value="ECO:0007669"/>
    <property type="project" value="InterPro"/>
</dbReference>
<feature type="domain" description="Methyltransferase small" evidence="4">
    <location>
        <begin position="139"/>
        <end position="221"/>
    </location>
</feature>
<evidence type="ECO:0000256" key="2">
    <source>
        <dbReference type="ARBA" id="ARBA00022679"/>
    </source>
</evidence>
<evidence type="ECO:0000256" key="1">
    <source>
        <dbReference type="ARBA" id="ARBA00022603"/>
    </source>
</evidence>
<dbReference type="InterPro" id="IPR029063">
    <property type="entry name" value="SAM-dependent_MTases_sf"/>
</dbReference>
<keyword evidence="3" id="KW-0949">S-adenosyl-L-methionine</keyword>
<dbReference type="Gene3D" id="3.40.50.150">
    <property type="entry name" value="Vaccinia Virus protein VP39"/>
    <property type="match status" value="1"/>
</dbReference>
<keyword evidence="5" id="KW-0689">Ribosomal protein</keyword>
<dbReference type="NCBIfam" id="TIGR00536">
    <property type="entry name" value="hemK_fam"/>
    <property type="match status" value="1"/>
</dbReference>
<dbReference type="NCBIfam" id="TIGR03533">
    <property type="entry name" value="L3_gln_methyl"/>
    <property type="match status" value="1"/>
</dbReference>
<keyword evidence="5" id="KW-0687">Ribonucleoprotein</keyword>
<dbReference type="RefSeq" id="WP_147712406.1">
    <property type="nucleotide sequence ID" value="NZ_VKAD01000001.1"/>
</dbReference>
<evidence type="ECO:0000256" key="3">
    <source>
        <dbReference type="ARBA" id="ARBA00022691"/>
    </source>
</evidence>
<dbReference type="PROSITE" id="PS00092">
    <property type="entry name" value="N6_MTASE"/>
    <property type="match status" value="1"/>
</dbReference>
<proteinExistence type="predicted"/>
<keyword evidence="6" id="KW-1185">Reference proteome</keyword>
<dbReference type="CDD" id="cd02440">
    <property type="entry name" value="AdoMet_MTases"/>
    <property type="match status" value="1"/>
</dbReference>
<organism evidence="5 6">
    <name type="scientific">Reinekea thalattae</name>
    <dbReference type="NCBI Taxonomy" id="2593301"/>
    <lineage>
        <taxon>Bacteria</taxon>
        <taxon>Pseudomonadati</taxon>
        <taxon>Pseudomonadota</taxon>
        <taxon>Gammaproteobacteria</taxon>
        <taxon>Oceanospirillales</taxon>
        <taxon>Saccharospirillaceae</taxon>
        <taxon>Reinekea</taxon>
    </lineage>
</organism>
<protein>
    <submittedName>
        <fullName evidence="5">50S ribosomal protein L3 N(5)-glutamine methyltransferase</fullName>
        <ecNumber evidence="5">2.1.1.298</ecNumber>
    </submittedName>
</protein>
<evidence type="ECO:0000313" key="6">
    <source>
        <dbReference type="Proteomes" id="UP000321764"/>
    </source>
</evidence>
<dbReference type="PANTHER" id="PTHR47806:SF1">
    <property type="entry name" value="RIBOSOMAL PROTEIN UL3 GLUTAMINE METHYLTRANSFERASE"/>
    <property type="match status" value="1"/>
</dbReference>
<dbReference type="InterPro" id="IPR004556">
    <property type="entry name" value="HemK-like"/>
</dbReference>
<dbReference type="PIRSF" id="PIRSF037167">
    <property type="entry name" value="Mtase_YfcB_prd"/>
    <property type="match status" value="1"/>
</dbReference>